<keyword evidence="3" id="KW-1185">Reference proteome</keyword>
<dbReference type="EMBL" id="SOSA01000020">
    <property type="protein sequence ID" value="THC99349.1"/>
    <property type="molecule type" value="Genomic_DNA"/>
</dbReference>
<feature type="chain" id="PRO_5020774714" evidence="1">
    <location>
        <begin position="19"/>
        <end position="85"/>
    </location>
</feature>
<reference evidence="2 3" key="1">
    <citation type="submission" date="2019-03" db="EMBL/GenBank/DDBJ databases">
        <title>The genome sequence of a newly discovered highly antifungal drug resistant Aspergillus species, Aspergillus tanneri NIH 1004.</title>
        <authorList>
            <person name="Mounaud S."/>
            <person name="Singh I."/>
            <person name="Joardar V."/>
            <person name="Pakala S."/>
            <person name="Pakala S."/>
            <person name="Venepally P."/>
            <person name="Hoover J."/>
            <person name="Nierman W."/>
            <person name="Chung J."/>
            <person name="Losada L."/>
        </authorList>
    </citation>
    <scope>NUCLEOTIDE SEQUENCE [LARGE SCALE GENOMIC DNA]</scope>
    <source>
        <strain evidence="2 3">NIH1004</strain>
    </source>
</reference>
<evidence type="ECO:0000256" key="1">
    <source>
        <dbReference type="SAM" id="SignalP"/>
    </source>
</evidence>
<dbReference type="Proteomes" id="UP000308092">
    <property type="component" value="Unassembled WGS sequence"/>
</dbReference>
<proteinExistence type="predicted"/>
<dbReference type="VEuPathDB" id="FungiDB:EYZ11_001161"/>
<name>A0A4S3JV90_9EURO</name>
<feature type="signal peptide" evidence="1">
    <location>
        <begin position="1"/>
        <end position="18"/>
    </location>
</feature>
<gene>
    <name evidence="2" type="ORF">EYZ11_001161</name>
</gene>
<protein>
    <submittedName>
        <fullName evidence="2">Uncharacterized protein</fullName>
    </submittedName>
</protein>
<comment type="caution">
    <text evidence="2">The sequence shown here is derived from an EMBL/GenBank/DDBJ whole genome shotgun (WGS) entry which is preliminary data.</text>
</comment>
<dbReference type="AlphaFoldDB" id="A0A4S3JV90"/>
<organism evidence="2 3">
    <name type="scientific">Aspergillus tanneri</name>
    <dbReference type="NCBI Taxonomy" id="1220188"/>
    <lineage>
        <taxon>Eukaryota</taxon>
        <taxon>Fungi</taxon>
        <taxon>Dikarya</taxon>
        <taxon>Ascomycota</taxon>
        <taxon>Pezizomycotina</taxon>
        <taxon>Eurotiomycetes</taxon>
        <taxon>Eurotiomycetidae</taxon>
        <taxon>Eurotiales</taxon>
        <taxon>Aspergillaceae</taxon>
        <taxon>Aspergillus</taxon>
        <taxon>Aspergillus subgen. Circumdati</taxon>
    </lineage>
</organism>
<sequence length="85" mass="9060">MQIQNLFGLMVLVTAAQAVPTRGNAAADKNAARDLHNDMAWNGVLVEKAGKKAIIARDLDVDMAWNGGIPRGLNVDMSWNGAVNS</sequence>
<keyword evidence="1" id="KW-0732">Signal</keyword>
<evidence type="ECO:0000313" key="2">
    <source>
        <dbReference type="EMBL" id="THC99349.1"/>
    </source>
</evidence>
<accession>A0A4S3JV90</accession>
<evidence type="ECO:0000313" key="3">
    <source>
        <dbReference type="Proteomes" id="UP000308092"/>
    </source>
</evidence>